<gene>
    <name evidence="1" type="ORF">FF041_36785</name>
</gene>
<evidence type="ECO:0000313" key="1">
    <source>
        <dbReference type="EMBL" id="MQT05454.1"/>
    </source>
</evidence>
<comment type="caution">
    <text evidence="1">The sequence shown here is derived from an EMBL/GenBank/DDBJ whole genome shotgun (WGS) entry which is preliminary data.</text>
</comment>
<dbReference type="EMBL" id="VCLA01000201">
    <property type="protein sequence ID" value="MQT05454.1"/>
    <property type="molecule type" value="Genomic_DNA"/>
</dbReference>
<evidence type="ECO:0008006" key="3">
    <source>
        <dbReference type="Google" id="ProtNLM"/>
    </source>
</evidence>
<dbReference type="Proteomes" id="UP000419138">
    <property type="component" value="Unassembled WGS sequence"/>
</dbReference>
<organism evidence="1 2">
    <name type="scientific">Streptomyces jumonjinensis</name>
    <dbReference type="NCBI Taxonomy" id="1945"/>
    <lineage>
        <taxon>Bacteria</taxon>
        <taxon>Bacillati</taxon>
        <taxon>Actinomycetota</taxon>
        <taxon>Actinomycetes</taxon>
        <taxon>Kitasatosporales</taxon>
        <taxon>Streptomycetaceae</taxon>
        <taxon>Streptomyces</taxon>
    </lineage>
</organism>
<keyword evidence="2" id="KW-1185">Reference proteome</keyword>
<dbReference type="RefSeq" id="WP_153526889.1">
    <property type="nucleotide sequence ID" value="NZ_JBEPDZ010000027.1"/>
</dbReference>
<reference evidence="1 2" key="1">
    <citation type="submission" date="2019-05" db="EMBL/GenBank/DDBJ databases">
        <title>Comparative genomics and metabolomics analyses of clavulanic acid producing Streptomyces species provides insight into specialized metabolism and evolution of beta-lactam biosynthetic gene clusters.</title>
        <authorList>
            <person name="Moore M.A."/>
            <person name="Cruz-Morales P."/>
            <person name="Barona Gomez F."/>
            <person name="Kapil T."/>
        </authorList>
    </citation>
    <scope>NUCLEOTIDE SEQUENCE [LARGE SCALE GENOMIC DNA]</scope>
    <source>
        <strain evidence="1 2">NRRL 5741</strain>
    </source>
</reference>
<dbReference type="AlphaFoldDB" id="A0A646KT29"/>
<sequence length="96" mass="10676">MDDTTLAAWASLLGLTEQQTADTLTHIEETLRVGYEHRPESLREASFEQLTKDMDAEQAALMFLISGLRRAGYPGAAQEIEIRGIVATLRDLNRAD</sequence>
<name>A0A646KT29_STRJU</name>
<proteinExistence type="predicted"/>
<accession>A0A646KT29</accession>
<protein>
    <recommendedName>
        <fullName evidence="3">MafI family immunity protein</fullName>
    </recommendedName>
</protein>
<evidence type="ECO:0000313" key="2">
    <source>
        <dbReference type="Proteomes" id="UP000419138"/>
    </source>
</evidence>
<dbReference type="OrthoDB" id="4215886at2"/>